<evidence type="ECO:0000256" key="2">
    <source>
        <dbReference type="ARBA" id="ARBA00022692"/>
    </source>
</evidence>
<evidence type="ECO:0000313" key="8">
    <source>
        <dbReference type="Proteomes" id="UP000708208"/>
    </source>
</evidence>
<evidence type="ECO:0000256" key="3">
    <source>
        <dbReference type="ARBA" id="ARBA00022989"/>
    </source>
</evidence>
<sequence>GSKKLPSNIKYTLRFPSYQRTKYNGFTDRSNFRPSWLTESPYPVLSFGGPRSRDSSFGGFPGYYEEGFLYLQQAVDNALTMMLLNKTQFEEYSNYSLKMRRFPYPPSSHDKYLFISQFWVPYLFGIAYVYSVMNLTRQIIHEKVTRLKEFMKIMGLANWQHWATWFARSFAVLLVVSIMNTILLKAEFKDGISVLPKSNSTLVFAILLLYGLHLITFAFLCSTLFTSEDAGATIAGFIGPLSGAGLPRPLWCQTTLVLSIYDLVLDWENSGVENKIHQPQSIQQGQL</sequence>
<keyword evidence="2 5" id="KW-0812">Transmembrane</keyword>
<reference evidence="7" key="1">
    <citation type="submission" date="2021-06" db="EMBL/GenBank/DDBJ databases">
        <authorList>
            <person name="Hodson N. C."/>
            <person name="Mongue J. A."/>
            <person name="Jaron S. K."/>
        </authorList>
    </citation>
    <scope>NUCLEOTIDE SEQUENCE</scope>
</reference>
<evidence type="ECO:0000313" key="7">
    <source>
        <dbReference type="EMBL" id="CAG7732147.1"/>
    </source>
</evidence>
<accession>A0A8J2K4M1</accession>
<dbReference type="OrthoDB" id="10255969at2759"/>
<comment type="subcellular location">
    <subcellularLocation>
        <location evidence="1">Membrane</location>
        <topology evidence="1">Multi-pass membrane protein</topology>
    </subcellularLocation>
</comment>
<keyword evidence="8" id="KW-1185">Reference proteome</keyword>
<organism evidence="7 8">
    <name type="scientific">Allacma fusca</name>
    <dbReference type="NCBI Taxonomy" id="39272"/>
    <lineage>
        <taxon>Eukaryota</taxon>
        <taxon>Metazoa</taxon>
        <taxon>Ecdysozoa</taxon>
        <taxon>Arthropoda</taxon>
        <taxon>Hexapoda</taxon>
        <taxon>Collembola</taxon>
        <taxon>Symphypleona</taxon>
        <taxon>Sminthuridae</taxon>
        <taxon>Allacma</taxon>
    </lineage>
</organism>
<dbReference type="EMBL" id="CAJVCH010225753">
    <property type="protein sequence ID" value="CAG7732147.1"/>
    <property type="molecule type" value="Genomic_DNA"/>
</dbReference>
<feature type="transmembrane region" description="Helical" evidence="5">
    <location>
        <begin position="112"/>
        <end position="133"/>
    </location>
</feature>
<gene>
    <name evidence="7" type="ORF">AFUS01_LOCUS20681</name>
</gene>
<evidence type="ECO:0000256" key="1">
    <source>
        <dbReference type="ARBA" id="ARBA00004141"/>
    </source>
</evidence>
<evidence type="ECO:0000256" key="4">
    <source>
        <dbReference type="ARBA" id="ARBA00023136"/>
    </source>
</evidence>
<dbReference type="GO" id="GO:0016020">
    <property type="term" value="C:membrane"/>
    <property type="evidence" value="ECO:0007669"/>
    <property type="project" value="UniProtKB-SubCell"/>
</dbReference>
<feature type="domain" description="ABC-2 type transporter transmembrane" evidence="6">
    <location>
        <begin position="71"/>
        <end position="243"/>
    </location>
</feature>
<keyword evidence="4 5" id="KW-0472">Membrane</keyword>
<feature type="non-terminal residue" evidence="7">
    <location>
        <position position="287"/>
    </location>
</feature>
<dbReference type="Pfam" id="PF12698">
    <property type="entry name" value="ABC2_membrane_3"/>
    <property type="match status" value="1"/>
</dbReference>
<dbReference type="AlphaFoldDB" id="A0A8J2K4M1"/>
<name>A0A8J2K4M1_9HEXA</name>
<keyword evidence="3 5" id="KW-1133">Transmembrane helix</keyword>
<dbReference type="GO" id="GO:0005319">
    <property type="term" value="F:lipid transporter activity"/>
    <property type="evidence" value="ECO:0007669"/>
    <property type="project" value="TreeGrafter"/>
</dbReference>
<dbReference type="GO" id="GO:0140359">
    <property type="term" value="F:ABC-type transporter activity"/>
    <property type="evidence" value="ECO:0007669"/>
    <property type="project" value="InterPro"/>
</dbReference>
<feature type="transmembrane region" description="Helical" evidence="5">
    <location>
        <begin position="202"/>
        <end position="225"/>
    </location>
</feature>
<dbReference type="InterPro" id="IPR026082">
    <property type="entry name" value="ABCA"/>
</dbReference>
<dbReference type="PANTHER" id="PTHR19229:SF250">
    <property type="entry name" value="ABC TRANSPORTER DOMAIN-CONTAINING PROTEIN-RELATED"/>
    <property type="match status" value="1"/>
</dbReference>
<dbReference type="InterPro" id="IPR013525">
    <property type="entry name" value="ABC2_TM"/>
</dbReference>
<dbReference type="PANTHER" id="PTHR19229">
    <property type="entry name" value="ATP-BINDING CASSETTE TRANSPORTER SUBFAMILY A ABCA"/>
    <property type="match status" value="1"/>
</dbReference>
<protein>
    <recommendedName>
        <fullName evidence="6">ABC-2 type transporter transmembrane domain-containing protein</fullName>
    </recommendedName>
</protein>
<dbReference type="Proteomes" id="UP000708208">
    <property type="component" value="Unassembled WGS sequence"/>
</dbReference>
<comment type="caution">
    <text evidence="7">The sequence shown here is derived from an EMBL/GenBank/DDBJ whole genome shotgun (WGS) entry which is preliminary data.</text>
</comment>
<proteinExistence type="predicted"/>
<evidence type="ECO:0000256" key="5">
    <source>
        <dbReference type="SAM" id="Phobius"/>
    </source>
</evidence>
<feature type="transmembrane region" description="Helical" evidence="5">
    <location>
        <begin position="162"/>
        <end position="182"/>
    </location>
</feature>
<evidence type="ECO:0000259" key="6">
    <source>
        <dbReference type="Pfam" id="PF12698"/>
    </source>
</evidence>